<dbReference type="EMBL" id="LCWV01000006">
    <property type="protein sequence ID" value="PWI72189.1"/>
    <property type="molecule type" value="Genomic_DNA"/>
</dbReference>
<evidence type="ECO:0000256" key="1">
    <source>
        <dbReference type="SAM" id="MobiDB-lite"/>
    </source>
</evidence>
<dbReference type="AlphaFoldDB" id="A0A2U3ECF5"/>
<dbReference type="PANTHER" id="PTHR28008">
    <property type="entry name" value="DOMAIN PROTEIN, PUTATIVE (AFU_ORTHOLOGUE AFUA_3G10980)-RELATED"/>
    <property type="match status" value="1"/>
</dbReference>
<dbReference type="NCBIfam" id="NF037970">
    <property type="entry name" value="vanZ_1"/>
    <property type="match status" value="1"/>
</dbReference>
<keyword evidence="2" id="KW-0812">Transmembrane</keyword>
<accession>A0A2U3ECF5</accession>
<feature type="transmembrane region" description="Helical" evidence="2">
    <location>
        <begin position="298"/>
        <end position="316"/>
    </location>
</feature>
<dbReference type="Proteomes" id="UP000245956">
    <property type="component" value="Unassembled WGS sequence"/>
</dbReference>
<evidence type="ECO:0000256" key="2">
    <source>
        <dbReference type="SAM" id="Phobius"/>
    </source>
</evidence>
<gene>
    <name evidence="3" type="ORF">PCL_10812</name>
</gene>
<feature type="compositionally biased region" description="Acidic residues" evidence="1">
    <location>
        <begin position="419"/>
        <end position="438"/>
    </location>
</feature>
<organism evidence="3 4">
    <name type="scientific">Purpureocillium lilacinum</name>
    <name type="common">Paecilomyces lilacinus</name>
    <dbReference type="NCBI Taxonomy" id="33203"/>
    <lineage>
        <taxon>Eukaryota</taxon>
        <taxon>Fungi</taxon>
        <taxon>Dikarya</taxon>
        <taxon>Ascomycota</taxon>
        <taxon>Pezizomycotina</taxon>
        <taxon>Sordariomycetes</taxon>
        <taxon>Hypocreomycetidae</taxon>
        <taxon>Hypocreales</taxon>
        <taxon>Ophiocordycipitaceae</taxon>
        <taxon>Purpureocillium</taxon>
    </lineage>
</organism>
<keyword evidence="2" id="KW-1133">Transmembrane helix</keyword>
<sequence length="464" mass="51189">MRLRVMVWRTLLRTGARAGLSHPRRDRGQRWAGYPYGEAGTCASRTVRSARSDTRSDENSAPWSRISKSKLPLENCFDQMGFRQFSQPAVLLRFVVDIGKQQTGNCWAFGSKYICLCTGGASATWAEDEVTGTALVPSLHNTGPQLPFRYRAKPQRLQQLIPAPAQCHSTFAQRGQLLLAIASRSANIHDSLLATLLSYRRAVSSRPSLPALPIRLRERPLSGSIPHASNPDPGSANVVANLPAVANIIFPVRRRTQAKFVATCGTNVAIPGVFLLLLLLAGYAGLSTLQLGDYVNDKVLHLVTFFALTIVFYWIVDTNRRRTLNMTLIVCTLILGVGSEFVQSFLPNDRDFDMYDIVANVVGSLAGLGLCSWYHKRMLERRRQRKTYNAVPGEDADDVELGEDHETGVTDGPSRGMTLEEEVDNWDENAPDDWDDGDAAQQSGVTAAKEPDTVDIGDAKKRTD</sequence>
<feature type="region of interest" description="Disordered" evidence="1">
    <location>
        <begin position="387"/>
        <end position="464"/>
    </location>
</feature>
<reference evidence="3 4" key="1">
    <citation type="journal article" date="2016" name="Front. Microbiol.">
        <title>Genome and transcriptome sequences reveal the specific parasitism of the nematophagous Purpureocillium lilacinum 36-1.</title>
        <authorList>
            <person name="Xie J."/>
            <person name="Li S."/>
            <person name="Mo C."/>
            <person name="Xiao X."/>
            <person name="Peng D."/>
            <person name="Wang G."/>
            <person name="Xiao Y."/>
        </authorList>
    </citation>
    <scope>NUCLEOTIDE SEQUENCE [LARGE SCALE GENOMIC DNA]</scope>
    <source>
        <strain evidence="3 4">36-1</strain>
    </source>
</reference>
<evidence type="ECO:0000313" key="3">
    <source>
        <dbReference type="EMBL" id="PWI72189.1"/>
    </source>
</evidence>
<name>A0A2U3ECF5_PURLI</name>
<feature type="transmembrane region" description="Helical" evidence="2">
    <location>
        <begin position="260"/>
        <end position="286"/>
    </location>
</feature>
<protein>
    <submittedName>
        <fullName evidence="3">VanZ domain protein</fullName>
    </submittedName>
</protein>
<keyword evidence="2" id="KW-0472">Membrane</keyword>
<feature type="transmembrane region" description="Helical" evidence="2">
    <location>
        <begin position="323"/>
        <end position="345"/>
    </location>
</feature>
<feature type="transmembrane region" description="Helical" evidence="2">
    <location>
        <begin position="357"/>
        <end position="375"/>
    </location>
</feature>
<dbReference type="PANTHER" id="PTHR28008:SF1">
    <property type="entry name" value="DOMAIN PROTEIN, PUTATIVE (AFU_ORTHOLOGUE AFUA_3G10980)-RELATED"/>
    <property type="match status" value="1"/>
</dbReference>
<proteinExistence type="predicted"/>
<feature type="compositionally biased region" description="Basic and acidic residues" evidence="1">
    <location>
        <begin position="449"/>
        <end position="464"/>
    </location>
</feature>
<evidence type="ECO:0000313" key="4">
    <source>
        <dbReference type="Proteomes" id="UP000245956"/>
    </source>
</evidence>
<comment type="caution">
    <text evidence="3">The sequence shown here is derived from an EMBL/GenBank/DDBJ whole genome shotgun (WGS) entry which is preliminary data.</text>
</comment>